<dbReference type="AlphaFoldDB" id="C8PH92"/>
<dbReference type="Gene3D" id="2.170.190.11">
    <property type="entry name" value="Molybdopterin biosynthesis moea protein, domain 3"/>
    <property type="match status" value="1"/>
</dbReference>
<dbReference type="InterPro" id="IPR036688">
    <property type="entry name" value="MoeA_C_domain_IV_sf"/>
</dbReference>
<comment type="caution">
    <text evidence="7">The sequence shown here is derived from an EMBL/GenBank/DDBJ whole genome shotgun (WGS) entry which is preliminary data.</text>
</comment>
<keyword evidence="4" id="KW-0479">Metal-binding</keyword>
<keyword evidence="8" id="KW-1185">Reference proteome</keyword>
<name>C8PH92_9BACT</name>
<dbReference type="Proteomes" id="UP000005709">
    <property type="component" value="Unassembled WGS sequence"/>
</dbReference>
<dbReference type="SUPFAM" id="SSF63867">
    <property type="entry name" value="MoeA C-terminal domain-like"/>
    <property type="match status" value="1"/>
</dbReference>
<organism evidence="7 8">
    <name type="scientific">Campylobacter gracilis RM3268</name>
    <dbReference type="NCBI Taxonomy" id="553220"/>
    <lineage>
        <taxon>Bacteria</taxon>
        <taxon>Pseudomonadati</taxon>
        <taxon>Campylobacterota</taxon>
        <taxon>Epsilonproteobacteria</taxon>
        <taxon>Campylobacterales</taxon>
        <taxon>Campylobacteraceae</taxon>
        <taxon>Campylobacter</taxon>
    </lineage>
</organism>
<feature type="domain" description="MoaB/Mog" evidence="6">
    <location>
        <begin position="178"/>
        <end position="316"/>
    </location>
</feature>
<dbReference type="InterPro" id="IPR036425">
    <property type="entry name" value="MoaB/Mog-like_dom_sf"/>
</dbReference>
<dbReference type="CDD" id="cd00887">
    <property type="entry name" value="MoeA"/>
    <property type="match status" value="1"/>
</dbReference>
<evidence type="ECO:0000313" key="7">
    <source>
        <dbReference type="EMBL" id="EEV17913.1"/>
    </source>
</evidence>
<dbReference type="STRING" id="824.CGRAC_2052"/>
<dbReference type="OrthoDB" id="9804758at2"/>
<dbReference type="GO" id="GO:0046872">
    <property type="term" value="F:metal ion binding"/>
    <property type="evidence" value="ECO:0007669"/>
    <property type="project" value="UniProtKB-UniRule"/>
</dbReference>
<dbReference type="InterPro" id="IPR036135">
    <property type="entry name" value="MoeA_linker/N_sf"/>
</dbReference>
<dbReference type="EC" id="2.10.1.1" evidence="4"/>
<comment type="pathway">
    <text evidence="4">Cofactor biosynthesis; molybdopterin biosynthesis.</text>
</comment>
<dbReference type="GO" id="GO:0005829">
    <property type="term" value="C:cytosol"/>
    <property type="evidence" value="ECO:0007669"/>
    <property type="project" value="TreeGrafter"/>
</dbReference>
<comment type="cofactor">
    <cofactor evidence="4">
        <name>Mg(2+)</name>
        <dbReference type="ChEBI" id="CHEBI:18420"/>
    </cofactor>
</comment>
<evidence type="ECO:0000256" key="1">
    <source>
        <dbReference type="ARBA" id="ARBA00002901"/>
    </source>
</evidence>
<comment type="similarity">
    <text evidence="2 4">Belongs to the MoeA family.</text>
</comment>
<evidence type="ECO:0000256" key="2">
    <source>
        <dbReference type="ARBA" id="ARBA00010763"/>
    </source>
</evidence>
<dbReference type="SUPFAM" id="SSF63882">
    <property type="entry name" value="MoeA N-terminal region -like"/>
    <property type="match status" value="1"/>
</dbReference>
<dbReference type="Gene3D" id="2.40.340.10">
    <property type="entry name" value="MoeA, C-terminal, domain IV"/>
    <property type="match status" value="1"/>
</dbReference>
<keyword evidence="4" id="KW-0808">Transferase</keyword>
<dbReference type="InterPro" id="IPR005110">
    <property type="entry name" value="MoeA_linker/N"/>
</dbReference>
<dbReference type="Pfam" id="PF00994">
    <property type="entry name" value="MoCF_biosynth"/>
    <property type="match status" value="1"/>
</dbReference>
<evidence type="ECO:0000313" key="8">
    <source>
        <dbReference type="Proteomes" id="UP000005709"/>
    </source>
</evidence>
<gene>
    <name evidence="7" type="ORF">CAMGR0001_2280</name>
</gene>
<sequence>MMEFEKFESAMGRFASTVQKSSRIEKVAITQALGRILATDVAAPFSTPRRPTAAMDGYALKGADLSEGAKFKIVGTTPAGKMPSAAAKAGECVKTFTGGLMCEGSDTLLPIENVQVQGSEIVVTKPVPAGFAVRAAGESYREGELLLRSGTKLGFSQIALLAELGLFHISVFVRPKVAILATGSEIKDLGERLENDAQIYSSNHIALANLVTQLGYEAMIMPIARDDEKELEGAILSALQSADILLTSGGVSVGDYDFVQSTLQSKFELIVKGAAIKPGRHVRVAKTGEKYIFAFPGFPLSALITCILFLRVFLQRSFGVHESTEFSAILDHDYVKKTPWLEFIPAVLQNRDGRLFVSLQSKRQGSSAILNNLDDDSVLLVAPLEVKELKKGELVRVISVPKI</sequence>
<dbReference type="Gene3D" id="3.40.980.10">
    <property type="entry name" value="MoaB/Mog-like domain"/>
    <property type="match status" value="1"/>
</dbReference>
<evidence type="ECO:0000256" key="5">
    <source>
        <dbReference type="SAM" id="Phobius"/>
    </source>
</evidence>
<keyword evidence="4" id="KW-0500">Molybdenum</keyword>
<proteinExistence type="inferred from homology"/>
<dbReference type="Gene3D" id="3.90.105.10">
    <property type="entry name" value="Molybdopterin biosynthesis moea protein, domain 2"/>
    <property type="match status" value="1"/>
</dbReference>
<comment type="function">
    <text evidence="1 4">Catalyzes the insertion of molybdate into adenylated molybdopterin with the concomitant release of AMP.</text>
</comment>
<evidence type="ECO:0000259" key="6">
    <source>
        <dbReference type="SMART" id="SM00852"/>
    </source>
</evidence>
<dbReference type="RefSeq" id="WP_005870958.1">
    <property type="nucleotide sequence ID" value="NZ_ACYG01000022.1"/>
</dbReference>
<keyword evidence="5" id="KW-0812">Transmembrane</keyword>
<evidence type="ECO:0000256" key="3">
    <source>
        <dbReference type="ARBA" id="ARBA00047317"/>
    </source>
</evidence>
<keyword evidence="4" id="KW-0460">Magnesium</keyword>
<feature type="transmembrane region" description="Helical" evidence="5">
    <location>
        <begin position="291"/>
        <end position="314"/>
    </location>
</feature>
<comment type="catalytic activity">
    <reaction evidence="3">
        <text>adenylyl-molybdopterin + molybdate = Mo-molybdopterin + AMP + H(+)</text>
        <dbReference type="Rhea" id="RHEA:35047"/>
        <dbReference type="ChEBI" id="CHEBI:15378"/>
        <dbReference type="ChEBI" id="CHEBI:36264"/>
        <dbReference type="ChEBI" id="CHEBI:62727"/>
        <dbReference type="ChEBI" id="CHEBI:71302"/>
        <dbReference type="ChEBI" id="CHEBI:456215"/>
        <dbReference type="EC" id="2.10.1.1"/>
    </reaction>
</comment>
<dbReference type="EMBL" id="ACYG01000022">
    <property type="protein sequence ID" value="EEV17913.1"/>
    <property type="molecule type" value="Genomic_DNA"/>
</dbReference>
<dbReference type="PANTHER" id="PTHR10192:SF5">
    <property type="entry name" value="GEPHYRIN"/>
    <property type="match status" value="1"/>
</dbReference>
<keyword evidence="5" id="KW-0472">Membrane</keyword>
<dbReference type="GO" id="GO:0006777">
    <property type="term" value="P:Mo-molybdopterin cofactor biosynthetic process"/>
    <property type="evidence" value="ECO:0007669"/>
    <property type="project" value="UniProtKB-UniRule"/>
</dbReference>
<protein>
    <recommendedName>
        <fullName evidence="4">Molybdopterin molybdenumtransferase</fullName>
        <ecNumber evidence="4">2.10.1.1</ecNumber>
    </recommendedName>
</protein>
<dbReference type="SMART" id="SM00852">
    <property type="entry name" value="MoCF_biosynth"/>
    <property type="match status" value="1"/>
</dbReference>
<dbReference type="PANTHER" id="PTHR10192">
    <property type="entry name" value="MOLYBDOPTERIN BIOSYNTHESIS PROTEIN"/>
    <property type="match status" value="1"/>
</dbReference>
<evidence type="ECO:0000256" key="4">
    <source>
        <dbReference type="RuleBase" id="RU365090"/>
    </source>
</evidence>
<dbReference type="SUPFAM" id="SSF53218">
    <property type="entry name" value="Molybdenum cofactor biosynthesis proteins"/>
    <property type="match status" value="1"/>
</dbReference>
<dbReference type="InterPro" id="IPR001453">
    <property type="entry name" value="MoaB/Mog_dom"/>
</dbReference>
<dbReference type="Pfam" id="PF03453">
    <property type="entry name" value="MoeA_N"/>
    <property type="match status" value="1"/>
</dbReference>
<dbReference type="InterPro" id="IPR038987">
    <property type="entry name" value="MoeA-like"/>
</dbReference>
<reference evidence="7 8" key="1">
    <citation type="submission" date="2009-07" db="EMBL/GenBank/DDBJ databases">
        <authorList>
            <person name="Madupu R."/>
            <person name="Sebastian Y."/>
            <person name="Durkin A.S."/>
            <person name="Torralba M."/>
            <person name="Methe B."/>
            <person name="Sutton G.G."/>
            <person name="Strausberg R.L."/>
            <person name="Nelson K.E."/>
        </authorList>
    </citation>
    <scope>NUCLEOTIDE SEQUENCE [LARGE SCALE GENOMIC DNA]</scope>
    <source>
        <strain evidence="7 8">RM3268</strain>
    </source>
</reference>
<keyword evidence="5" id="KW-1133">Transmembrane helix</keyword>
<dbReference type="eggNOG" id="COG0303">
    <property type="taxonomic scope" value="Bacteria"/>
</dbReference>
<keyword evidence="4" id="KW-0501">Molybdenum cofactor biosynthesis</keyword>
<accession>C8PH92</accession>
<dbReference type="UniPathway" id="UPA00344"/>
<dbReference type="GO" id="GO:0061599">
    <property type="term" value="F:molybdopterin molybdotransferase activity"/>
    <property type="evidence" value="ECO:0007669"/>
    <property type="project" value="UniProtKB-UniRule"/>
</dbReference>